<feature type="compositionally biased region" description="Basic and acidic residues" evidence="1">
    <location>
        <begin position="84"/>
        <end position="100"/>
    </location>
</feature>
<feature type="region of interest" description="Disordered" evidence="1">
    <location>
        <begin position="82"/>
        <end position="103"/>
    </location>
</feature>
<dbReference type="AlphaFoldDB" id="A0A914QBK0"/>
<evidence type="ECO:0000313" key="2">
    <source>
        <dbReference type="Proteomes" id="UP000887578"/>
    </source>
</evidence>
<keyword evidence="2" id="KW-1185">Reference proteome</keyword>
<name>A0A914QBK0_9BILA</name>
<accession>A0A914QBK0</accession>
<dbReference type="WBParaSite" id="PDA_v2.g28607.t1">
    <property type="protein sequence ID" value="PDA_v2.g28607.t1"/>
    <property type="gene ID" value="PDA_v2.g28607"/>
</dbReference>
<reference evidence="3" key="1">
    <citation type="submission" date="2022-11" db="UniProtKB">
        <authorList>
            <consortium name="WormBaseParasite"/>
        </authorList>
    </citation>
    <scope>IDENTIFICATION</scope>
</reference>
<proteinExistence type="predicted"/>
<organism evidence="2 3">
    <name type="scientific">Panagrolaimus davidi</name>
    <dbReference type="NCBI Taxonomy" id="227884"/>
    <lineage>
        <taxon>Eukaryota</taxon>
        <taxon>Metazoa</taxon>
        <taxon>Ecdysozoa</taxon>
        <taxon>Nematoda</taxon>
        <taxon>Chromadorea</taxon>
        <taxon>Rhabditida</taxon>
        <taxon>Tylenchina</taxon>
        <taxon>Panagrolaimomorpha</taxon>
        <taxon>Panagrolaimoidea</taxon>
        <taxon>Panagrolaimidae</taxon>
        <taxon>Panagrolaimus</taxon>
    </lineage>
</organism>
<dbReference type="Proteomes" id="UP000887578">
    <property type="component" value="Unplaced"/>
</dbReference>
<protein>
    <submittedName>
        <fullName evidence="3">Non-structural maintenance of chromosomes element 4</fullName>
    </submittedName>
</protein>
<sequence length="457" mass="52286">MATKDYSLSFPNKQIIVSSDVSNGQYKNLNLNQNLQHSSNAFFESSKIISVGNEKVLNCGKKSGGETVIKLKRQFQRKASTKLPDFENHGDLKAKKDSQTWKKKSTKDLSPFFGFNDDSENEEGLKKSKNTKTNSNTLFLHIFAYENFHEVSSFVGKKRENSKQFIIDPKLVIQNPFEFPRQQNDNVAPAPETAQFKATQQLLNPNSLLNELQNFGNSLKGSTDEKRRTKIDDYREKLIGNIQNLIQDSVKLVLNNSPVSFFSNLFGNVVSQVFDLNTYFEWLHFVEDGEKNAEFVDREFSNSSVYDAMEKAAEVFIQTKDGNICQKEKNFSIAFLSDDANQLAENVIGFCNILESPLNAQLTINSNDVRVIFGQIIEKFLNNRNTTEMIQERITKPIVFKNGVAWVQYEFLSQTSTHELINSNDHRVNFSVKVRYFVFKNEGDFQNALKNAEERRA</sequence>
<evidence type="ECO:0000256" key="1">
    <source>
        <dbReference type="SAM" id="MobiDB-lite"/>
    </source>
</evidence>
<evidence type="ECO:0000313" key="3">
    <source>
        <dbReference type="WBParaSite" id="PDA_v2.g28607.t1"/>
    </source>
</evidence>